<feature type="signal peptide" evidence="5">
    <location>
        <begin position="1"/>
        <end position="22"/>
    </location>
</feature>
<evidence type="ECO:0000256" key="3">
    <source>
        <dbReference type="ARBA" id="ARBA00022825"/>
    </source>
</evidence>
<keyword evidence="3" id="KW-0720">Serine protease</keyword>
<keyword evidence="1" id="KW-0645">Protease</keyword>
<dbReference type="PROSITE" id="PS00138">
    <property type="entry name" value="SUBTILASE_SER"/>
    <property type="match status" value="1"/>
</dbReference>
<sequence length="230" mass="23699">MTSPLRLLAAGCAALVCAGAVAGCAGTDGLGAAEPAPAVSVQPRPKAVWHAWSGTSSASPGAAASTRQRPPEALKGLPKVGAKGLEALDVRAVLRADPRMRPLAGLATITRPGDAGLRPPRHVDLTGDGTPELLVAADTESGRTLLAVYTARAGKVYDVLFTGGRQVAVETLGHDLLLRSVCADGAQQAVRFHWDGERLSTVTDEKKYGSRLPYGVTELPTPAHGRDSAS</sequence>
<evidence type="ECO:0000256" key="1">
    <source>
        <dbReference type="ARBA" id="ARBA00022670"/>
    </source>
</evidence>
<dbReference type="InterPro" id="IPR023828">
    <property type="entry name" value="Peptidase_S8_Ser-AS"/>
</dbReference>
<evidence type="ECO:0000256" key="5">
    <source>
        <dbReference type="SAM" id="SignalP"/>
    </source>
</evidence>
<dbReference type="RefSeq" id="WP_314204200.1">
    <property type="nucleotide sequence ID" value="NZ_JAVTLL010000020.1"/>
</dbReference>
<dbReference type="Proteomes" id="UP001257948">
    <property type="component" value="Unassembled WGS sequence"/>
</dbReference>
<comment type="caution">
    <text evidence="6">The sequence shown here is derived from an EMBL/GenBank/DDBJ whole genome shotgun (WGS) entry which is preliminary data.</text>
</comment>
<evidence type="ECO:0000256" key="2">
    <source>
        <dbReference type="ARBA" id="ARBA00022801"/>
    </source>
</evidence>
<keyword evidence="5" id="KW-0732">Signal</keyword>
<feature type="chain" id="PRO_5045961146" description="Lipoprotein" evidence="5">
    <location>
        <begin position="23"/>
        <end position="230"/>
    </location>
</feature>
<evidence type="ECO:0000313" key="6">
    <source>
        <dbReference type="EMBL" id="MDT7844499.1"/>
    </source>
</evidence>
<dbReference type="PROSITE" id="PS51257">
    <property type="entry name" value="PROKAR_LIPOPROTEIN"/>
    <property type="match status" value="1"/>
</dbReference>
<reference evidence="7" key="1">
    <citation type="submission" date="2023-07" db="EMBL/GenBank/DDBJ databases">
        <title>Draft genome sequence of the endophytic actinobacterium Streptomyces justiciae WPN32, a potential antibiotic producer.</title>
        <authorList>
            <person name="Yasawong M."/>
            <person name="Pana W."/>
            <person name="Ganta P."/>
            <person name="Santapan N."/>
            <person name="Songngamsuk T."/>
            <person name="Phatcharaharikarn M."/>
            <person name="Kerdtoob S."/>
            <person name="Nantapong N."/>
        </authorList>
    </citation>
    <scope>NUCLEOTIDE SEQUENCE [LARGE SCALE GENOMIC DNA]</scope>
    <source>
        <strain evidence="7">WPN32</strain>
    </source>
</reference>
<keyword evidence="7" id="KW-1185">Reference proteome</keyword>
<dbReference type="EMBL" id="JAVTLL010000020">
    <property type="protein sequence ID" value="MDT7844499.1"/>
    <property type="molecule type" value="Genomic_DNA"/>
</dbReference>
<evidence type="ECO:0000256" key="4">
    <source>
        <dbReference type="SAM" id="MobiDB-lite"/>
    </source>
</evidence>
<proteinExistence type="predicted"/>
<organism evidence="6 7">
    <name type="scientific">Streptomyces justiciae</name>
    <dbReference type="NCBI Taxonomy" id="2780140"/>
    <lineage>
        <taxon>Bacteria</taxon>
        <taxon>Bacillati</taxon>
        <taxon>Actinomycetota</taxon>
        <taxon>Actinomycetes</taxon>
        <taxon>Kitasatosporales</taxon>
        <taxon>Streptomycetaceae</taxon>
        <taxon>Streptomyces</taxon>
    </lineage>
</organism>
<name>A0ABU3LZ24_9ACTN</name>
<protein>
    <recommendedName>
        <fullName evidence="8">Lipoprotein</fullName>
    </recommendedName>
</protein>
<gene>
    <name evidence="6" type="ORF">RQC66_27655</name>
</gene>
<evidence type="ECO:0008006" key="8">
    <source>
        <dbReference type="Google" id="ProtNLM"/>
    </source>
</evidence>
<feature type="compositionally biased region" description="Low complexity" evidence="4">
    <location>
        <begin position="51"/>
        <end position="66"/>
    </location>
</feature>
<accession>A0ABU3LZ24</accession>
<evidence type="ECO:0000313" key="7">
    <source>
        <dbReference type="Proteomes" id="UP001257948"/>
    </source>
</evidence>
<feature type="region of interest" description="Disordered" evidence="4">
    <location>
        <begin position="51"/>
        <end position="77"/>
    </location>
</feature>
<keyword evidence="2" id="KW-0378">Hydrolase</keyword>